<evidence type="ECO:0000256" key="1">
    <source>
        <dbReference type="ARBA" id="ARBA00022737"/>
    </source>
</evidence>
<dbReference type="SUPFAM" id="SSF57567">
    <property type="entry name" value="Serine protease inhibitors"/>
    <property type="match status" value="1"/>
</dbReference>
<dbReference type="SMART" id="SM00137">
    <property type="entry name" value="MAM"/>
    <property type="match status" value="2"/>
</dbReference>
<dbReference type="PANTHER" id="PTHR23282:SF101">
    <property type="entry name" value="MAM DOMAIN-CONTAINING PROTEIN"/>
    <property type="match status" value="1"/>
</dbReference>
<name>A0AAY5EXB9_ELEEL</name>
<keyword evidence="3" id="KW-0325">Glycoprotein</keyword>
<dbReference type="Proteomes" id="UP000314983">
    <property type="component" value="Chromosome 7"/>
</dbReference>
<keyword evidence="7" id="KW-1185">Reference proteome</keyword>
<dbReference type="InterPro" id="IPR051560">
    <property type="entry name" value="MAM_domain-containing"/>
</dbReference>
<keyword evidence="1" id="KW-0677">Repeat</keyword>
<protein>
    <submittedName>
        <fullName evidence="6">Uncharacterized protein</fullName>
    </submittedName>
</protein>
<keyword evidence="2" id="KW-1015">Disulfide bond</keyword>
<dbReference type="InterPro" id="IPR036084">
    <property type="entry name" value="Ser_inhib-like_sf"/>
</dbReference>
<dbReference type="AlphaFoldDB" id="A0AAY5EXB9"/>
<dbReference type="Gene3D" id="2.10.25.10">
    <property type="entry name" value="Laminin"/>
    <property type="match status" value="1"/>
</dbReference>
<feature type="domain" description="MAM" evidence="4">
    <location>
        <begin position="843"/>
        <end position="1000"/>
    </location>
</feature>
<accession>A0AAY5EXB9</accession>
<evidence type="ECO:0000313" key="7">
    <source>
        <dbReference type="Proteomes" id="UP000314983"/>
    </source>
</evidence>
<dbReference type="CDD" id="cd06263">
    <property type="entry name" value="MAM"/>
    <property type="match status" value="2"/>
</dbReference>
<dbReference type="SMART" id="SM00832">
    <property type="entry name" value="C8"/>
    <property type="match status" value="2"/>
</dbReference>
<reference evidence="6 7" key="1">
    <citation type="submission" date="2020-05" db="EMBL/GenBank/DDBJ databases">
        <title>Electrophorus electricus (electric eel) genome, fEleEle1, primary haplotype.</title>
        <authorList>
            <person name="Myers G."/>
            <person name="Meyer A."/>
            <person name="Fedrigo O."/>
            <person name="Formenti G."/>
            <person name="Rhie A."/>
            <person name="Tracey A."/>
            <person name="Sims Y."/>
            <person name="Jarvis E.D."/>
        </authorList>
    </citation>
    <scope>NUCLEOTIDE SEQUENCE [LARGE SCALE GENOMIC DNA]</scope>
</reference>
<organism evidence="6 7">
    <name type="scientific">Electrophorus electricus</name>
    <name type="common">Electric eel</name>
    <name type="synonym">Gymnotus electricus</name>
    <dbReference type="NCBI Taxonomy" id="8005"/>
    <lineage>
        <taxon>Eukaryota</taxon>
        <taxon>Metazoa</taxon>
        <taxon>Chordata</taxon>
        <taxon>Craniata</taxon>
        <taxon>Vertebrata</taxon>
        <taxon>Euteleostomi</taxon>
        <taxon>Actinopterygii</taxon>
        <taxon>Neopterygii</taxon>
        <taxon>Teleostei</taxon>
        <taxon>Ostariophysi</taxon>
        <taxon>Gymnotiformes</taxon>
        <taxon>Gymnotoidei</taxon>
        <taxon>Gymnotidae</taxon>
        <taxon>Electrophorus</taxon>
    </lineage>
</organism>
<dbReference type="Pfam" id="PF01826">
    <property type="entry name" value="TIL"/>
    <property type="match status" value="1"/>
</dbReference>
<reference evidence="6" key="2">
    <citation type="submission" date="2025-08" db="UniProtKB">
        <authorList>
            <consortium name="Ensembl"/>
        </authorList>
    </citation>
    <scope>IDENTIFICATION</scope>
</reference>
<dbReference type="CDD" id="cd19941">
    <property type="entry name" value="TIL"/>
    <property type="match status" value="1"/>
</dbReference>
<dbReference type="GeneTree" id="ENSGT00940000156850"/>
<feature type="domain" description="MAM" evidence="4">
    <location>
        <begin position="1054"/>
        <end position="1097"/>
    </location>
</feature>
<feature type="domain" description="VWFD" evidence="5">
    <location>
        <begin position="385"/>
        <end position="558"/>
    </location>
</feature>
<evidence type="ECO:0000259" key="5">
    <source>
        <dbReference type="PROSITE" id="PS51233"/>
    </source>
</evidence>
<dbReference type="Pfam" id="PF00094">
    <property type="entry name" value="VWD"/>
    <property type="match status" value="2"/>
</dbReference>
<dbReference type="InterPro" id="IPR014853">
    <property type="entry name" value="VWF/SSPO/ZAN-like_Cys-rich_dom"/>
</dbReference>
<evidence type="ECO:0000259" key="4">
    <source>
        <dbReference type="PROSITE" id="PS50060"/>
    </source>
</evidence>
<feature type="domain" description="MAM" evidence="4">
    <location>
        <begin position="672"/>
        <end position="828"/>
    </location>
</feature>
<dbReference type="PRINTS" id="PR00020">
    <property type="entry name" value="MAMDOMAIN"/>
</dbReference>
<dbReference type="InterPro" id="IPR002919">
    <property type="entry name" value="TIL_dom"/>
</dbReference>
<dbReference type="Pfam" id="PF08742">
    <property type="entry name" value="C8"/>
    <property type="match status" value="2"/>
</dbReference>
<dbReference type="FunFam" id="2.60.120.200:FF:000128">
    <property type="entry name" value="enteropeptidase isoform X2"/>
    <property type="match status" value="2"/>
</dbReference>
<dbReference type="PROSITE" id="PS50060">
    <property type="entry name" value="MAM_2"/>
    <property type="match status" value="3"/>
</dbReference>
<evidence type="ECO:0000313" key="6">
    <source>
        <dbReference type="Ensembl" id="ENSEEEP00000061388.1"/>
    </source>
</evidence>
<reference evidence="6" key="3">
    <citation type="submission" date="2025-09" db="UniProtKB">
        <authorList>
            <consortium name="Ensembl"/>
        </authorList>
    </citation>
    <scope>IDENTIFICATION</scope>
</reference>
<feature type="domain" description="VWFD" evidence="5">
    <location>
        <begin position="13"/>
        <end position="190"/>
    </location>
</feature>
<dbReference type="InterPro" id="IPR000998">
    <property type="entry name" value="MAM_dom"/>
</dbReference>
<sequence length="1097" mass="119612">MTAQPLQKPINAFYRNVSADGRYTTFDGLGFRFTGPCTYILAKVCDGAGKLADFTVEVRNDVAENASSSPIQQVTVDMQAVRVTFLRGHRHRAMVNGIWTSLPLTLDGDAVSISTRGSATVLQTHFNLSVSYAASGAVQVTAPAPYASELCGLCSNSVRLPSDGSAWALGWSRRSVYWPCEERPLPVACPEAEGAVYRSRALCGLLLARPGPFSHCAAALGVAGVFRSCVSEMCATRGDPHTFCRVLQDFASTCNQAGVPVTGWRNSTYCPDCGAHGHLSICSGNCPAVCSGADAPEDCGNCEERCECDEGYLLSGGRCVPAEDCGCWADGQHYEKGQTFMEADCGAQCICVGHSNIQCSETSCLDGEVCGVKDGVVGCFPSSPVTCSTYGDPHYITFDGKAYSFRGTCNYTMVTTCGGGKVPFTLTARNERHLGSASSTLNSVALAVDGLHLLIRKNKLVYVSEVSLPYSHSTSINVSRKDPYVQVDTNFGLRVLFDGNERVFVQVDERHKGRICGLCGTYSGSQFDDFLTPNGTIVPYPHDFASSWNTQDKDWTCSDGPPDDPLCPPELDREAYEECSKLFGDTFKACHWFVPPQIFMSSCMRDHCSTAGDRTRLCASLQSYVAACEVAEVFLGDWWQETVCAPTPSPTTSSPPTATVKNLMNDFTGCPWSCDFDQGECGWEQLIQDSFNWTRWSGPTPSEYTGPTSDHTTGRGFYIYTEGDGVYRGDSARMMSPVCHSSGPQCISFWYHMYGALGIALNIYQLEINHATKIWSRANNHGDQWHHAQIQINSGGPFQVIVEGIRGVDARSDVGLDDVTVTRGLCPKPQPPSPFTTSGTCTMNCDFDNDLCSWTQLVTDVFDWTRQSGSTPTAMTGPSSDHTTGSGHYLYIEGDSATHGDTARLLSDECSVLQPQCLQFWYHMYGSSWTMGLTVYLLHGNVAREIWRRREDQGNTWHRALVDFTPQHNFKILFEGRRGQNAESDVAVDDVSLYRGHCADLINDVTHTPNNDWLPETTPVKGQTTVAPVWNTVEPAQTAAPKPVNTTRSSVCTVACDFDNDLCSWTQLVTDVFDWTRQSGSTPTAMTGPSSDHTTGS</sequence>
<dbReference type="PANTHER" id="PTHR23282">
    <property type="entry name" value="APICAL ENDOSOMAL GLYCOPROTEIN PRECURSOR"/>
    <property type="match status" value="1"/>
</dbReference>
<dbReference type="GO" id="GO:0016020">
    <property type="term" value="C:membrane"/>
    <property type="evidence" value="ECO:0007669"/>
    <property type="project" value="InterPro"/>
</dbReference>
<dbReference type="InterPro" id="IPR025615">
    <property type="entry name" value="TILa_dom"/>
</dbReference>
<evidence type="ECO:0000256" key="3">
    <source>
        <dbReference type="ARBA" id="ARBA00023180"/>
    </source>
</evidence>
<dbReference type="SMART" id="SM00216">
    <property type="entry name" value="VWD"/>
    <property type="match status" value="2"/>
</dbReference>
<dbReference type="InterPro" id="IPR001846">
    <property type="entry name" value="VWF_type-D"/>
</dbReference>
<dbReference type="Gene3D" id="2.60.120.200">
    <property type="match status" value="3"/>
</dbReference>
<dbReference type="Pfam" id="PF00629">
    <property type="entry name" value="MAM"/>
    <property type="match status" value="2"/>
</dbReference>
<dbReference type="InterPro" id="IPR013320">
    <property type="entry name" value="ConA-like_dom_sf"/>
</dbReference>
<dbReference type="Pfam" id="PF12714">
    <property type="entry name" value="TILa"/>
    <property type="match status" value="1"/>
</dbReference>
<evidence type="ECO:0000256" key="2">
    <source>
        <dbReference type="ARBA" id="ARBA00023157"/>
    </source>
</evidence>
<dbReference type="PROSITE" id="PS51233">
    <property type="entry name" value="VWFD"/>
    <property type="match status" value="2"/>
</dbReference>
<proteinExistence type="predicted"/>
<dbReference type="Ensembl" id="ENSEEET00000063592.1">
    <property type="protein sequence ID" value="ENSEEEP00000061388.1"/>
    <property type="gene ID" value="ENSEEEG00000025969.1"/>
</dbReference>
<dbReference type="SUPFAM" id="SSF49899">
    <property type="entry name" value="Concanavalin A-like lectins/glucanases"/>
    <property type="match status" value="3"/>
</dbReference>